<dbReference type="PANTHER" id="PTHR43562:SF1">
    <property type="entry name" value="NA(+)_H(+) ANTIPORTER YJBQ-RELATED"/>
    <property type="match status" value="1"/>
</dbReference>
<evidence type="ECO:0000256" key="1">
    <source>
        <dbReference type="ARBA" id="ARBA00004141"/>
    </source>
</evidence>
<evidence type="ECO:0000256" key="3">
    <source>
        <dbReference type="ARBA" id="ARBA00022448"/>
    </source>
</evidence>
<evidence type="ECO:0000256" key="9">
    <source>
        <dbReference type="SAM" id="Phobius"/>
    </source>
</evidence>
<feature type="transmembrane region" description="Helical" evidence="9">
    <location>
        <begin position="170"/>
        <end position="191"/>
    </location>
</feature>
<dbReference type="InterPro" id="IPR006153">
    <property type="entry name" value="Cation/H_exchanger_TM"/>
</dbReference>
<evidence type="ECO:0000256" key="2">
    <source>
        <dbReference type="ARBA" id="ARBA00005551"/>
    </source>
</evidence>
<feature type="transmembrane region" description="Helical" evidence="9">
    <location>
        <begin position="294"/>
        <end position="315"/>
    </location>
</feature>
<dbReference type="STRING" id="395961.Cyan7425_0565"/>
<protein>
    <submittedName>
        <fullName evidence="11">Sodium/hydrogen exchanger</fullName>
    </submittedName>
</protein>
<comment type="similarity">
    <text evidence="2">Belongs to the monovalent cation:proton antiporter 2 (CPA2) transporter (TC 2.A.37) family.</text>
</comment>
<name>B8HU36_CYAP4</name>
<dbReference type="AlphaFoldDB" id="B8HU36"/>
<evidence type="ECO:0000313" key="11">
    <source>
        <dbReference type="EMBL" id="ACL42956.1"/>
    </source>
</evidence>
<feature type="transmembrane region" description="Helical" evidence="9">
    <location>
        <begin position="264"/>
        <end position="282"/>
    </location>
</feature>
<dbReference type="KEGG" id="cyn:Cyan7425_0565"/>
<dbReference type="Gene3D" id="1.20.1530.20">
    <property type="match status" value="1"/>
</dbReference>
<dbReference type="GO" id="GO:0015297">
    <property type="term" value="F:antiporter activity"/>
    <property type="evidence" value="ECO:0007669"/>
    <property type="project" value="UniProtKB-KW"/>
</dbReference>
<evidence type="ECO:0000256" key="6">
    <source>
        <dbReference type="ARBA" id="ARBA00022989"/>
    </source>
</evidence>
<accession>B8HU36</accession>
<dbReference type="OrthoDB" id="9793589at2"/>
<dbReference type="GO" id="GO:0016020">
    <property type="term" value="C:membrane"/>
    <property type="evidence" value="ECO:0007669"/>
    <property type="project" value="UniProtKB-SubCell"/>
</dbReference>
<feature type="transmembrane region" description="Helical" evidence="9">
    <location>
        <begin position="212"/>
        <end position="230"/>
    </location>
</feature>
<evidence type="ECO:0000259" key="10">
    <source>
        <dbReference type="Pfam" id="PF00999"/>
    </source>
</evidence>
<dbReference type="PANTHER" id="PTHR43562">
    <property type="entry name" value="NAPA-TYPE SODIUM/HYDROGEN ANTIPORTER"/>
    <property type="match status" value="1"/>
</dbReference>
<keyword evidence="6 9" id="KW-1133">Transmembrane helix</keyword>
<dbReference type="HOGENOM" id="CLU_005126_0_0_3"/>
<gene>
    <name evidence="11" type="ordered locus">Cyan7425_0565</name>
</gene>
<feature type="domain" description="Cation/H+ exchanger transmembrane" evidence="10">
    <location>
        <begin position="8"/>
        <end position="373"/>
    </location>
</feature>
<dbReference type="Pfam" id="PF00999">
    <property type="entry name" value="Na_H_Exchanger"/>
    <property type="match status" value="1"/>
</dbReference>
<keyword evidence="8 9" id="KW-0472">Membrane</keyword>
<evidence type="ECO:0000256" key="5">
    <source>
        <dbReference type="ARBA" id="ARBA00022692"/>
    </source>
</evidence>
<dbReference type="GO" id="GO:1902600">
    <property type="term" value="P:proton transmembrane transport"/>
    <property type="evidence" value="ECO:0007669"/>
    <property type="project" value="InterPro"/>
</dbReference>
<evidence type="ECO:0000256" key="4">
    <source>
        <dbReference type="ARBA" id="ARBA00022449"/>
    </source>
</evidence>
<proteinExistence type="inferred from homology"/>
<feature type="transmembrane region" description="Helical" evidence="9">
    <location>
        <begin position="142"/>
        <end position="164"/>
    </location>
</feature>
<keyword evidence="4" id="KW-0050">Antiport</keyword>
<feature type="transmembrane region" description="Helical" evidence="9">
    <location>
        <begin position="54"/>
        <end position="73"/>
    </location>
</feature>
<feature type="transmembrane region" description="Helical" evidence="9">
    <location>
        <begin position="85"/>
        <end position="105"/>
    </location>
</feature>
<keyword evidence="5 9" id="KW-0812">Transmembrane</keyword>
<evidence type="ECO:0000256" key="7">
    <source>
        <dbReference type="ARBA" id="ARBA00023065"/>
    </source>
</evidence>
<feature type="transmembrane region" description="Helical" evidence="9">
    <location>
        <begin position="111"/>
        <end position="130"/>
    </location>
</feature>
<comment type="subcellular location">
    <subcellularLocation>
        <location evidence="1">Membrane</location>
        <topology evidence="1">Multi-pass membrane protein</topology>
    </subcellularLocation>
</comment>
<reference evidence="11" key="1">
    <citation type="submission" date="2009-01" db="EMBL/GenBank/DDBJ databases">
        <title>Complete sequence of chromosome Cyanothece sp. PCC 7425.</title>
        <authorList>
            <consortium name="US DOE Joint Genome Institute"/>
            <person name="Lucas S."/>
            <person name="Copeland A."/>
            <person name="Lapidus A."/>
            <person name="Glavina del Rio T."/>
            <person name="Dalin E."/>
            <person name="Tice H."/>
            <person name="Bruce D."/>
            <person name="Goodwin L."/>
            <person name="Pitluck S."/>
            <person name="Sims D."/>
            <person name="Meineke L."/>
            <person name="Brettin T."/>
            <person name="Detter J.C."/>
            <person name="Han C."/>
            <person name="Larimer F."/>
            <person name="Land M."/>
            <person name="Hauser L."/>
            <person name="Kyrpides N."/>
            <person name="Ovchinnikova G."/>
            <person name="Liberton M."/>
            <person name="Stoeckel J."/>
            <person name="Banerjee A."/>
            <person name="Singh A."/>
            <person name="Page L."/>
            <person name="Sato H."/>
            <person name="Zhao L."/>
            <person name="Sherman L."/>
            <person name="Pakrasi H."/>
            <person name="Richardson P."/>
        </authorList>
    </citation>
    <scope>NUCLEOTIDE SEQUENCE</scope>
    <source>
        <strain evidence="11">PCC 7425</strain>
    </source>
</reference>
<feature type="transmembrane region" description="Helical" evidence="9">
    <location>
        <begin position="358"/>
        <end position="377"/>
    </location>
</feature>
<keyword evidence="3" id="KW-0813">Transport</keyword>
<evidence type="ECO:0000256" key="8">
    <source>
        <dbReference type="ARBA" id="ARBA00023136"/>
    </source>
</evidence>
<feature type="transmembrane region" description="Helical" evidence="9">
    <location>
        <begin position="327"/>
        <end position="346"/>
    </location>
</feature>
<dbReference type="EMBL" id="CP001344">
    <property type="protein sequence ID" value="ACL42956.1"/>
    <property type="molecule type" value="Genomic_DNA"/>
</dbReference>
<dbReference type="InterPro" id="IPR038770">
    <property type="entry name" value="Na+/solute_symporter_sf"/>
</dbReference>
<sequence>MAKLTIALILVLAPLIVELNPRWRLPMIVLEIGLGMLVGPYGLNLLQGGVVEQYFSDLGLALLFFITGFEINVSRLRGRPLGLAFKSWLLSLAIALIAALSLSGLGLVRDSLLLATALTTTAIGTLMPVLRDAGELETRFGSFMLAAGAMGELGPLLMMMLVLTGGQNHLLQPLLLLAFISIVAGSIYLSLRYQPPRLIAVLSRTLNTTAQLPVRLCVLTLVGLTTLAQVLGFDTIIGAFAAGMAIALVIKGDQAEVLRQKLDGLGFGVFIPIFFVTTGVNFDFSALTAHPLTLLKLPVFLLLFLLVRGLPVLLYRRDLPQQDLPSLALFSATALPLVVAITNIGVSTGRMLPENATALVGAGMLSVFLFPLLGLSLRHKASAGQ</sequence>
<organism evidence="11">
    <name type="scientific">Cyanothece sp. (strain PCC 7425 / ATCC 29141)</name>
    <dbReference type="NCBI Taxonomy" id="395961"/>
    <lineage>
        <taxon>Bacteria</taxon>
        <taxon>Bacillati</taxon>
        <taxon>Cyanobacteriota</taxon>
        <taxon>Cyanophyceae</taxon>
        <taxon>Gomontiellales</taxon>
        <taxon>Cyanothecaceae</taxon>
        <taxon>Cyanothece</taxon>
    </lineage>
</organism>
<feature type="transmembrane region" description="Helical" evidence="9">
    <location>
        <begin position="236"/>
        <end position="252"/>
    </location>
</feature>
<keyword evidence="7" id="KW-0406">Ion transport</keyword>
<dbReference type="eggNOG" id="COG0475">
    <property type="taxonomic scope" value="Bacteria"/>
</dbReference>